<evidence type="ECO:0000313" key="1">
    <source>
        <dbReference type="Ensembl" id="ENSPANP00000050966.1"/>
    </source>
</evidence>
<organism evidence="1 2">
    <name type="scientific">Papio anubis</name>
    <name type="common">Olive baboon</name>
    <dbReference type="NCBI Taxonomy" id="9555"/>
    <lineage>
        <taxon>Eukaryota</taxon>
        <taxon>Metazoa</taxon>
        <taxon>Chordata</taxon>
        <taxon>Craniata</taxon>
        <taxon>Vertebrata</taxon>
        <taxon>Euteleostomi</taxon>
        <taxon>Mammalia</taxon>
        <taxon>Eutheria</taxon>
        <taxon>Euarchontoglires</taxon>
        <taxon>Primates</taxon>
        <taxon>Haplorrhini</taxon>
        <taxon>Catarrhini</taxon>
        <taxon>Cercopithecidae</taxon>
        <taxon>Cercopithecinae</taxon>
        <taxon>Papio</taxon>
    </lineage>
</organism>
<keyword evidence="2" id="KW-1185">Reference proteome</keyword>
<proteinExistence type="predicted"/>
<dbReference type="PANTHER" id="PTHR46254">
    <property type="entry name" value="PROTEIN GVQW1-RELATED"/>
    <property type="match status" value="1"/>
</dbReference>
<reference evidence="1 2" key="1">
    <citation type="submission" date="2012-03" db="EMBL/GenBank/DDBJ databases">
        <title>Whole Genome Assembly of Papio anubis.</title>
        <authorList>
            <person name="Liu Y.L."/>
            <person name="Abraham K.A."/>
            <person name="Akbar H.A."/>
            <person name="Ali S.A."/>
            <person name="Anosike U.A."/>
            <person name="Aqrawi P.A."/>
            <person name="Arias F.A."/>
            <person name="Attaway T.A."/>
            <person name="Awwad R.A."/>
            <person name="Babu C.B."/>
            <person name="Bandaranaike D.B."/>
            <person name="Battles P.B."/>
            <person name="Bell A.B."/>
            <person name="Beltran B.B."/>
            <person name="Berhane-Mersha D.B."/>
            <person name="Bess C.B."/>
            <person name="Bickham C.B."/>
            <person name="Bolden T.B."/>
            <person name="Carter K.C."/>
            <person name="Chau D.C."/>
            <person name="Chavez A.C."/>
            <person name="Clerc-Blankenburg K.C."/>
            <person name="Coyle M.C."/>
            <person name="Dao M.D."/>
            <person name="Davila M.L.D."/>
            <person name="Davy-Carroll L.D."/>
            <person name="Denson S.D."/>
            <person name="Dinh H.D."/>
            <person name="Fernandez S.F."/>
            <person name="Fernando P.F."/>
            <person name="Forbes L.F."/>
            <person name="Francis C.F."/>
            <person name="Francisco L.F."/>
            <person name="Fu Q.F."/>
            <person name="Garcia-Iii R.G."/>
            <person name="Garrett T.G."/>
            <person name="Gross S.G."/>
            <person name="Gubbala S.G."/>
            <person name="Hirani K.H."/>
            <person name="Hogues M.H."/>
            <person name="Hollins B.H."/>
            <person name="Jackson L.J."/>
            <person name="Javaid M.J."/>
            <person name="Jhangiani S.J."/>
            <person name="Johnson A.J."/>
            <person name="Johnson B.J."/>
            <person name="Jones J.J."/>
            <person name="Joshi V.J."/>
            <person name="Kalu J.K."/>
            <person name="Khan N.K."/>
            <person name="Korchina V.K."/>
            <person name="Kovar C.K."/>
            <person name="Lago L.L."/>
            <person name="Lara F.L."/>
            <person name="Le T.-K.L."/>
            <person name="Lee S.L."/>
            <person name="Legall-Iii F.L."/>
            <person name="Lemon S.L."/>
            <person name="Liu J.L."/>
            <person name="Liu Y.-S.L."/>
            <person name="Liyanage D.L."/>
            <person name="Lopez J.L."/>
            <person name="Lorensuhewa L.L."/>
            <person name="Mata R.M."/>
            <person name="Mathew T.M."/>
            <person name="Mercado C.M."/>
            <person name="Mercado I.M."/>
            <person name="Morales K.M."/>
            <person name="Morgan M.M."/>
            <person name="Munidasa M.M."/>
            <person name="Ngo D.N."/>
            <person name="Nguyen L.N."/>
            <person name="Nguyen T.N."/>
            <person name="Nguyen N.N."/>
            <person name="Obregon M.O."/>
            <person name="Okwuonu G.O."/>
            <person name="Ongeri F.O."/>
            <person name="Onwere C.O."/>
            <person name="Osifeso I.O."/>
            <person name="Parra A.P."/>
            <person name="Patil S.P."/>
            <person name="Perez A.P."/>
            <person name="Perez Y.P."/>
            <person name="Pham C.P."/>
            <person name="Pu L.-L.P."/>
            <person name="Puazo M.P."/>
            <person name="Quiroz J.Q."/>
            <person name="Rouhana J.R."/>
            <person name="Ruiz M.R."/>
            <person name="Ruiz S.-J.R."/>
            <person name="Saada N.S."/>
            <person name="Santibanez J.S."/>
            <person name="Scheel M.S."/>
            <person name="Schneider B.S."/>
            <person name="Simmons D.S."/>
            <person name="Sisson I.S."/>
            <person name="Tang L.-Y.T."/>
            <person name="Thornton R.T."/>
            <person name="Tisius J.T."/>
            <person name="Toledanes G.T."/>
            <person name="Trejos Z.T."/>
            <person name="Usmani K.U."/>
            <person name="Varghese R.V."/>
            <person name="Vattathil S.V."/>
            <person name="Vee V.V."/>
            <person name="Walker D.W."/>
            <person name="Weissenberger G.W."/>
            <person name="White C.W."/>
            <person name="Williams A.W."/>
            <person name="Woodworth J.W."/>
            <person name="Wright R.W."/>
            <person name="Zhu Y.Z."/>
            <person name="Han Y.H."/>
            <person name="Newsham I.N."/>
            <person name="Nazareth L.N."/>
            <person name="Worley K.W."/>
            <person name="Muzny D.M."/>
            <person name="Rogers J.R."/>
            <person name="Gibbs R.G."/>
        </authorList>
    </citation>
    <scope>NUCLEOTIDE SEQUENCE [LARGE SCALE GENOMIC DNA]</scope>
</reference>
<reference evidence="1" key="3">
    <citation type="submission" date="2025-09" db="UniProtKB">
        <authorList>
            <consortium name="Ensembl"/>
        </authorList>
    </citation>
    <scope>IDENTIFICATION</scope>
</reference>
<reference evidence="1" key="2">
    <citation type="submission" date="2025-08" db="UniProtKB">
        <authorList>
            <consortium name="Ensembl"/>
        </authorList>
    </citation>
    <scope>IDENTIFICATION</scope>
</reference>
<dbReference type="PRINTS" id="PR02045">
    <property type="entry name" value="F138DOMAIN"/>
</dbReference>
<accession>A0A8I5MZY0</accession>
<dbReference type="PANTHER" id="PTHR46254:SF3">
    <property type="entry name" value="SECRETED PROTEIN"/>
    <property type="match status" value="1"/>
</dbReference>
<dbReference type="Proteomes" id="UP000028761">
    <property type="component" value="Chromosome 4"/>
</dbReference>
<sequence>MVQELLSLKDLMDFCQIVHFCQTFSKRLTLAQAGVQRHNLGSLQPLPPGFNQCSYLSLPSSWDYRCTPAAHLTFCIFLVETGFHYFGQAGLILLASSDLPSSASL</sequence>
<evidence type="ECO:0000313" key="2">
    <source>
        <dbReference type="Proteomes" id="UP000028761"/>
    </source>
</evidence>
<dbReference type="Ensembl" id="ENSPANT00000078345.1">
    <property type="protein sequence ID" value="ENSPANP00000050966.1"/>
    <property type="gene ID" value="ENSPANG00000042289.1"/>
</dbReference>
<dbReference type="AlphaFoldDB" id="A0A8I5MZY0"/>
<name>A0A8I5MZY0_PAPAN</name>
<dbReference type="GeneTree" id="ENSGT00940000161627"/>
<protein>
    <submittedName>
        <fullName evidence="1">Uncharacterized protein</fullName>
    </submittedName>
</protein>